<dbReference type="Proteomes" id="UP001165653">
    <property type="component" value="Unassembled WGS sequence"/>
</dbReference>
<dbReference type="RefSeq" id="WP_264514196.1">
    <property type="nucleotide sequence ID" value="NZ_JAPDDR010000006.1"/>
</dbReference>
<dbReference type="SUPFAM" id="SSF63825">
    <property type="entry name" value="YWTD domain"/>
    <property type="match status" value="1"/>
</dbReference>
<name>A0ABT3G5Z5_9BACT</name>
<dbReference type="PANTHER" id="PTHR35399:SF4">
    <property type="entry name" value="MEMBRANE PROTEIN"/>
    <property type="match status" value="1"/>
</dbReference>
<evidence type="ECO:0000313" key="1">
    <source>
        <dbReference type="EMBL" id="MCW1914660.1"/>
    </source>
</evidence>
<evidence type="ECO:0000313" key="2">
    <source>
        <dbReference type="Proteomes" id="UP001165653"/>
    </source>
</evidence>
<comment type="caution">
    <text evidence="1">The sequence shown here is derived from an EMBL/GenBank/DDBJ whole genome shotgun (WGS) entry which is preliminary data.</text>
</comment>
<dbReference type="EMBL" id="JAPDDR010000006">
    <property type="protein sequence ID" value="MCW1914660.1"/>
    <property type="molecule type" value="Genomic_DNA"/>
</dbReference>
<protein>
    <submittedName>
        <fullName evidence="1">PhoX family protein</fullName>
    </submittedName>
</protein>
<accession>A0ABT3G5Z5</accession>
<sequence>MTSRRFFLGTAGLAFLGLQRYTLGEITAGRVIEPFGPLVKDAKGILDLPEGFSYRVLATRGEKMDDGYLVPGQADGMAAFPGPEGKVVLVCNHELGLEMTAMGPFANNLKLPEGFDEALAFDPGEGRANPSLGGTSNLVFDPVAGRKTGHFLSLIGTDRNCAGGPMPWGSWITCEEPADLVEGRGARHGWCFEVKATATPGLQKPVALKALGRFRHEAVALDPRTGILYLTEDRGDGLLYRFIPDTKNDFTKGKLQALAIADKPSADLRNYDPESKWPLPGTPLKATWIDLQDTDAPKDDLRLRGYQAGAARFARGEGIHMVGNSFYICCTDGGPLRRGQIFRLDPSGEAETPDRLELFLQPELSDLLTNGDNLCPGPWGGIVICEDLIDPGFAPAAHVRCVTAEGKIFTLARNSSGQGEFAGGCFSPDGKWFFVNLQSRGLTVAVTGPWEKMG</sequence>
<organism evidence="1 2">
    <name type="scientific">Luteolibacter rhizosphaerae</name>
    <dbReference type="NCBI Taxonomy" id="2989719"/>
    <lineage>
        <taxon>Bacteria</taxon>
        <taxon>Pseudomonadati</taxon>
        <taxon>Verrucomicrobiota</taxon>
        <taxon>Verrucomicrobiia</taxon>
        <taxon>Verrucomicrobiales</taxon>
        <taxon>Verrucomicrobiaceae</taxon>
        <taxon>Luteolibacter</taxon>
    </lineage>
</organism>
<dbReference type="PANTHER" id="PTHR35399">
    <property type="entry name" value="SLR8030 PROTEIN"/>
    <property type="match status" value="1"/>
</dbReference>
<proteinExistence type="predicted"/>
<gene>
    <name evidence="1" type="ORF">OJ996_13820</name>
</gene>
<dbReference type="Pfam" id="PF05787">
    <property type="entry name" value="PhoX"/>
    <property type="match status" value="2"/>
</dbReference>
<reference evidence="1" key="1">
    <citation type="submission" date="2022-10" db="EMBL/GenBank/DDBJ databases">
        <title>Luteolibacter sp. GHJ8, whole genome shotgun sequencing project.</title>
        <authorList>
            <person name="Zhao G."/>
            <person name="Shen L."/>
        </authorList>
    </citation>
    <scope>NUCLEOTIDE SEQUENCE</scope>
    <source>
        <strain evidence="1">GHJ8</strain>
    </source>
</reference>
<dbReference type="InterPro" id="IPR008557">
    <property type="entry name" value="PhoX"/>
</dbReference>
<keyword evidence="2" id="KW-1185">Reference proteome</keyword>